<dbReference type="Pfam" id="PF12931">
    <property type="entry name" value="TPR_Sec16"/>
    <property type="match status" value="1"/>
</dbReference>
<feature type="compositionally biased region" description="Pro residues" evidence="8">
    <location>
        <begin position="1899"/>
        <end position="1909"/>
    </location>
</feature>
<dbReference type="GO" id="GO:0007030">
    <property type="term" value="P:Golgi organization"/>
    <property type="evidence" value="ECO:0007669"/>
    <property type="project" value="TreeGrafter"/>
</dbReference>
<keyword evidence="7" id="KW-0472">Membrane</keyword>
<feature type="compositionally biased region" description="Polar residues" evidence="8">
    <location>
        <begin position="209"/>
        <end position="228"/>
    </location>
</feature>
<feature type="compositionally biased region" description="Polar residues" evidence="8">
    <location>
        <begin position="582"/>
        <end position="595"/>
    </location>
</feature>
<name>A0AAN6I3B7_9ASCO</name>
<dbReference type="GO" id="GO:0005789">
    <property type="term" value="C:endoplasmic reticulum membrane"/>
    <property type="evidence" value="ECO:0007669"/>
    <property type="project" value="UniProtKB-SubCell"/>
</dbReference>
<dbReference type="Gene3D" id="6.20.50.30">
    <property type="match status" value="1"/>
</dbReference>
<feature type="compositionally biased region" description="Acidic residues" evidence="8">
    <location>
        <begin position="471"/>
        <end position="482"/>
    </location>
</feature>
<dbReference type="EMBL" id="JAHLUH010000001">
    <property type="protein sequence ID" value="KAG7730628.1"/>
    <property type="molecule type" value="Genomic_DNA"/>
</dbReference>
<feature type="compositionally biased region" description="Acidic residues" evidence="8">
    <location>
        <begin position="1763"/>
        <end position="1783"/>
    </location>
</feature>
<feature type="compositionally biased region" description="Low complexity" evidence="8">
    <location>
        <begin position="718"/>
        <end position="735"/>
    </location>
</feature>
<evidence type="ECO:0000256" key="2">
    <source>
        <dbReference type="ARBA" id="ARBA00005927"/>
    </source>
</evidence>
<feature type="compositionally biased region" description="Basic and acidic residues" evidence="8">
    <location>
        <begin position="1784"/>
        <end position="1815"/>
    </location>
</feature>
<evidence type="ECO:0000259" key="10">
    <source>
        <dbReference type="Pfam" id="PF12932"/>
    </source>
</evidence>
<evidence type="ECO:0000256" key="6">
    <source>
        <dbReference type="ARBA" id="ARBA00024687"/>
    </source>
</evidence>
<dbReference type="Pfam" id="PF12932">
    <property type="entry name" value="Sec16"/>
    <property type="match status" value="1"/>
</dbReference>
<evidence type="ECO:0000256" key="5">
    <source>
        <dbReference type="ARBA" id="ARBA00022892"/>
    </source>
</evidence>
<accession>A0AAN6I3B7</accession>
<evidence type="ECO:0000256" key="4">
    <source>
        <dbReference type="ARBA" id="ARBA00022824"/>
    </source>
</evidence>
<feature type="compositionally biased region" description="Polar residues" evidence="8">
    <location>
        <begin position="1470"/>
        <end position="1488"/>
    </location>
</feature>
<keyword evidence="7" id="KW-0653">Protein transport</keyword>
<dbReference type="PANTHER" id="PTHR13402:SF6">
    <property type="entry name" value="SECRETORY 16, ISOFORM I"/>
    <property type="match status" value="1"/>
</dbReference>
<feature type="compositionally biased region" description="Polar residues" evidence="8">
    <location>
        <begin position="388"/>
        <end position="406"/>
    </location>
</feature>
<feature type="compositionally biased region" description="Basic and acidic residues" evidence="8">
    <location>
        <begin position="52"/>
        <end position="61"/>
    </location>
</feature>
<feature type="compositionally biased region" description="Basic and acidic residues" evidence="8">
    <location>
        <begin position="440"/>
        <end position="459"/>
    </location>
</feature>
<comment type="function">
    <text evidence="6 7">Involved in the initiation of assembly of the COPII coat required for the formation of transport vesicles from the endoplasmic reticulum (ER) and the selection of cargo molecules. Also involved in autophagy.</text>
</comment>
<dbReference type="InterPro" id="IPR024298">
    <property type="entry name" value="Sec16_Sec23-bd"/>
</dbReference>
<reference evidence="11" key="1">
    <citation type="journal article" date="2021" name="G3 (Bethesda)">
        <title>Genomic diversity, chromosomal rearrangements, and interspecies hybridization in the ogataea polymorpha species complex.</title>
        <authorList>
            <person name="Hanson S.J."/>
            <person name="Cinneide E.O."/>
            <person name="Salzberg L.I."/>
            <person name="Wolfe K.H."/>
            <person name="McGowan J."/>
            <person name="Fitzpatrick D.A."/>
            <person name="Matlin K."/>
        </authorList>
    </citation>
    <scope>NUCLEOTIDE SEQUENCE</scope>
    <source>
        <strain evidence="11">83-405-1</strain>
    </source>
</reference>
<feature type="region of interest" description="Disordered" evidence="8">
    <location>
        <begin position="1359"/>
        <end position="1530"/>
    </location>
</feature>
<feature type="compositionally biased region" description="Polar residues" evidence="8">
    <location>
        <begin position="772"/>
        <end position="802"/>
    </location>
</feature>
<feature type="compositionally biased region" description="Basic and acidic residues" evidence="8">
    <location>
        <begin position="1667"/>
        <end position="1697"/>
    </location>
</feature>
<feature type="region of interest" description="Disordered" evidence="8">
    <location>
        <begin position="35"/>
        <end position="187"/>
    </location>
</feature>
<dbReference type="GO" id="GO:0012507">
    <property type="term" value="C:ER to Golgi transport vesicle membrane"/>
    <property type="evidence" value="ECO:0007669"/>
    <property type="project" value="TreeGrafter"/>
</dbReference>
<proteinExistence type="inferred from homology"/>
<feature type="region of interest" description="Disordered" evidence="8">
    <location>
        <begin position="207"/>
        <end position="459"/>
    </location>
</feature>
<organism evidence="11 12">
    <name type="scientific">Ogataea haglerorum</name>
    <dbReference type="NCBI Taxonomy" id="1937702"/>
    <lineage>
        <taxon>Eukaryota</taxon>
        <taxon>Fungi</taxon>
        <taxon>Dikarya</taxon>
        <taxon>Ascomycota</taxon>
        <taxon>Saccharomycotina</taxon>
        <taxon>Pichiomycetes</taxon>
        <taxon>Pichiales</taxon>
        <taxon>Pichiaceae</taxon>
        <taxon>Ogataea</taxon>
    </lineage>
</organism>
<feature type="compositionally biased region" description="Basic and acidic residues" evidence="8">
    <location>
        <begin position="535"/>
        <end position="545"/>
    </location>
</feature>
<dbReference type="Proteomes" id="UP000738402">
    <property type="component" value="Unassembled WGS sequence"/>
</dbReference>
<feature type="compositionally biased region" description="Low complexity" evidence="8">
    <location>
        <begin position="1430"/>
        <end position="1455"/>
    </location>
</feature>
<evidence type="ECO:0000256" key="1">
    <source>
        <dbReference type="ARBA" id="ARBA00004397"/>
    </source>
</evidence>
<feature type="region of interest" description="Disordered" evidence="8">
    <location>
        <begin position="1667"/>
        <end position="1842"/>
    </location>
</feature>
<feature type="region of interest" description="Disordered" evidence="8">
    <location>
        <begin position="471"/>
        <end position="545"/>
    </location>
</feature>
<feature type="domain" description="Sec16 Sec23-binding" evidence="9">
    <location>
        <begin position="1043"/>
        <end position="1308"/>
    </location>
</feature>
<feature type="region of interest" description="Disordered" evidence="8">
    <location>
        <begin position="1557"/>
        <end position="1654"/>
    </location>
</feature>
<feature type="compositionally biased region" description="Polar residues" evidence="8">
    <location>
        <begin position="519"/>
        <end position="534"/>
    </location>
</feature>
<feature type="compositionally biased region" description="Low complexity" evidence="8">
    <location>
        <begin position="483"/>
        <end position="500"/>
    </location>
</feature>
<evidence type="ECO:0000313" key="11">
    <source>
        <dbReference type="EMBL" id="KAG7730628.1"/>
    </source>
</evidence>
<feature type="compositionally biased region" description="Polar residues" evidence="8">
    <location>
        <begin position="1857"/>
        <end position="1867"/>
    </location>
</feature>
<dbReference type="GO" id="GO:0070973">
    <property type="term" value="P:protein localization to endoplasmic reticulum exit site"/>
    <property type="evidence" value="ECO:0007669"/>
    <property type="project" value="TreeGrafter"/>
</dbReference>
<feature type="compositionally biased region" description="Low complexity" evidence="8">
    <location>
        <begin position="1365"/>
        <end position="1394"/>
    </location>
</feature>
<comment type="similarity">
    <text evidence="2 7">Belongs to the SEC16 family.</text>
</comment>
<feature type="compositionally biased region" description="Acidic residues" evidence="8">
    <location>
        <begin position="1698"/>
        <end position="1708"/>
    </location>
</feature>
<sequence length="1950" mass="212586">MSETERDNYTSIDLAMSQNTQNLGDVGTVIENLAVQNSVPAEGPEADLASNEIDKQDHHEGLSSPAGIETAMLPGSEPSRTEDDIDRPEDSSDQLPSAKSAETAPHEKAISDNYQTQESAVLGPEEGVLSEEVPADSSEPLQDTPEVSLEPDLHPQDPLLVDSIPSNDVVQHREQPDVSTSPLVVDDTQLEGKDETEHLIETLSVANADETSLAAQPSETENHPNTKTVPLPVETHQEMDAVQDTPEEPEQVATADASAPNIADIVEDPSQEQLLGEANKREPLDSFDLAKTAPIERSQPEEPTLPWDEEPVESLPWETDGPSKPLSEEQPLQQPEETAPEQSLADSPEHSPEQSPEQPQDEFLPWDTEPREPLPWEATSGDGYENGANATQDFLESIGVENSTEAPKNIPSEEIPNVVKDGQAEKSLEASEQDLTATVKPEEPREEQNKEPKLDDKLSFLEGDNELLLDEVLDDDFLDDEPSTAPATTPVPQAPAPAFASRYAPQGLQATSPPPPPVLTSSYTNFQGPSLQQSHIKEKLEKEKKKTDAYDFPAELLAKHTPISKTPAPKQNVYTMIELQKSHANNPASPASQSNPLPPRTGSISSTRSTPPPGRATLKPQKSFFEELPLPSIGSASLPAKNPYEIDPSSSTVRNPYQPKSPGISRTSPYSPVVANAQLAGINQPAAGGPHPLPPIGGRPRKSTNPYAPAEAGGHARTSSTTSNPPVNPNVVPVPHKSPIAKMASPRIPTTHPQFPQPANDVNNFGVPQPQLGASQPQARHPSNLQKATKYSPYTPQAQQSKLVPFPHPLGQPKSNYQPLDSVYGDNLKPDTSSPSVSHKRRSSFLPPGKNSGYSSTRSNASTHLVQSTPAPVVVNPENLVRRQWPLFSFSGSNKVAYLVPSSYGYGHHKHNVKIVDGNYVFKNEVLVQQFPGPLVKNKTKKKDVEKWINDKLLSLGADLEGPFTSEVHLLWAVMRALVTNINKPGDFAQKEYLRSVVQVLNPSLAVNSQEGPTELSTIENYYVPNQKPFNAHKLEKVGLLNLSKYLEAGDKLGALQMAIVEEDWAIALIVANMLGQEAFAKVTKLYTERNFDGADVLQQNLSFCLQSSGENEFSAEQLHGKEEWVIDNFRSVVPFVLLNNKNPASVLVQVGSLLSEAGFELHGKICFLLSGLPLIPKIQTFSPSSIDSMIIDELYEYILSSSSNIPPAFSNGFPHILSVKVHHASYLLDVGHFAEAKKYVDHTTGIIKSKATYVDPAVAFANGQLLERLSQTEIEVSGWFGGKLGRSGLDKVWGHLDKSFNKFVAGEELEDGKKAKSEGVFAKYSPAPSRTHSQMDLSNIQPQSQPVMPTYQTLSRAPSFGMYSSSSHSQSAPTTSSTSTLIQSHQSSYSQAKTKSKKASTYAPLSPQNAGIVYDNEKPVLNTAPPSSPGSSPSAQTAGQSQSAPRYPPAAARSNSFAEVGRSRPDLPFTTSTPGPGQTYAPQTPLQLDNREACGKVSKYGPRKELADYGAYTPAPIDKEEKPDLGEEYDTSIMTDDIVQQPAARKFVPNRVESLVVSPVQSNEPSSPPQATAPPPEPQAENESPKPSTAEPKKPKIYNPYAHVTSRKVNGSNQSRYKPPTNVTAESTQSPDDTKDQDFQAPEFDSYDFYSYGGYHAPTAAEIEAAKKAEVEEKERQEKEASLPVENEPKDHHSPELESDLDSEPSDEPLPPPSGRILRPAASFHAADASHLQSMFDPPSAPYRQARSPATVITDQKRYHAEDDDQEYYDDVVDDDDDDEETKEQRRKQDEEEKKKKKEQEAKQKEEEQKHADKGGSSWFSWLGKKKNDQPKPIRAKLGEESSFYYDEKLKRWVNKNASPEEQAASTPPPPPPVKRAVSDSASGQPLSDKPNAMGAPPRGPPAGPPTPATLNGTKKTDNIEDLLSMSASTTRKSKRGPRRGYVDVMGNK</sequence>
<dbReference type="GO" id="GO:0015031">
    <property type="term" value="P:protein transport"/>
    <property type="evidence" value="ECO:0007669"/>
    <property type="project" value="UniProtKB-KW"/>
</dbReference>
<keyword evidence="5 7" id="KW-0931">ER-Golgi transport</keyword>
<keyword evidence="4 7" id="KW-0256">Endoplasmic reticulum</keyword>
<dbReference type="PANTHER" id="PTHR13402">
    <property type="entry name" value="RGPR-RELATED"/>
    <property type="match status" value="1"/>
</dbReference>
<keyword evidence="3 7" id="KW-0813">Transport</keyword>
<dbReference type="CDD" id="cd09233">
    <property type="entry name" value="ACE1-Sec16-like"/>
    <property type="match status" value="1"/>
</dbReference>
<feature type="region of interest" description="Disordered" evidence="8">
    <location>
        <begin position="1857"/>
        <end position="1950"/>
    </location>
</feature>
<feature type="compositionally biased region" description="Basic and acidic residues" evidence="8">
    <location>
        <begin position="1827"/>
        <end position="1842"/>
    </location>
</feature>
<comment type="caution">
    <text evidence="11">The sequence shown here is derived from an EMBL/GenBank/DDBJ whole genome shotgun (WGS) entry which is preliminary data.</text>
</comment>
<dbReference type="GO" id="GO:0016192">
    <property type="term" value="P:vesicle-mediated transport"/>
    <property type="evidence" value="ECO:0007669"/>
    <property type="project" value="UniProtKB-KW"/>
</dbReference>
<feature type="region of interest" description="Disordered" evidence="8">
    <location>
        <begin position="577"/>
        <end position="870"/>
    </location>
</feature>
<feature type="compositionally biased region" description="Pro residues" evidence="8">
    <location>
        <begin position="1567"/>
        <end position="1579"/>
    </location>
</feature>
<keyword evidence="7" id="KW-0072">Autophagy</keyword>
<feature type="compositionally biased region" description="Polar residues" evidence="8">
    <location>
        <begin position="1608"/>
        <end position="1632"/>
    </location>
</feature>
<evidence type="ECO:0000256" key="8">
    <source>
        <dbReference type="SAM" id="MobiDB-lite"/>
    </source>
</evidence>
<dbReference type="GO" id="GO:0070971">
    <property type="term" value="C:endoplasmic reticulum exit site"/>
    <property type="evidence" value="ECO:0007669"/>
    <property type="project" value="TreeGrafter"/>
</dbReference>
<protein>
    <recommendedName>
        <fullName evidence="7">Protein transport protein sec16</fullName>
    </recommendedName>
</protein>
<feature type="compositionally biased region" description="Low complexity" evidence="8">
    <location>
        <begin position="328"/>
        <end position="342"/>
    </location>
</feature>
<evidence type="ECO:0000259" key="9">
    <source>
        <dbReference type="Pfam" id="PF12931"/>
    </source>
</evidence>
<dbReference type="Gene3D" id="1.20.58.940">
    <property type="match status" value="1"/>
</dbReference>
<dbReference type="InterPro" id="IPR024340">
    <property type="entry name" value="Sec16_CCD"/>
</dbReference>
<comment type="subcellular location">
    <subcellularLocation>
        <location evidence="1">Endoplasmic reticulum membrane</location>
        <topology evidence="1">Peripheral membrane protein</topology>
        <orientation evidence="1">Cytoplasmic side</orientation>
    </subcellularLocation>
</comment>
<evidence type="ECO:0000313" key="12">
    <source>
        <dbReference type="Proteomes" id="UP000738402"/>
    </source>
</evidence>
<dbReference type="GO" id="GO:0006914">
    <property type="term" value="P:autophagy"/>
    <property type="evidence" value="ECO:0007669"/>
    <property type="project" value="UniProtKB-KW"/>
</dbReference>
<feature type="domain" description="Sec16 central conserved" evidence="10">
    <location>
        <begin position="907"/>
        <end position="981"/>
    </location>
</feature>
<feature type="compositionally biased region" description="Polar residues" evidence="8">
    <location>
        <begin position="852"/>
        <end position="870"/>
    </location>
</feature>
<evidence type="ECO:0000256" key="3">
    <source>
        <dbReference type="ARBA" id="ARBA00022448"/>
    </source>
</evidence>
<gene>
    <name evidence="11" type="ORF">KL933_000423</name>
</gene>
<evidence type="ECO:0000256" key="7">
    <source>
        <dbReference type="RuleBase" id="RU364101"/>
    </source>
</evidence>